<gene>
    <name evidence="2" type="ORF">EUGRSUZ_C01515</name>
</gene>
<dbReference type="PANTHER" id="PTHR31675:SF49">
    <property type="entry name" value="AXIAL REGULATOR YABBY 5"/>
    <property type="match status" value="1"/>
</dbReference>
<accession>A0A059CNX6</accession>
<dbReference type="Gramene" id="KCW80168">
    <property type="protein sequence ID" value="KCW80168"/>
    <property type="gene ID" value="EUGRSUZ_C01515"/>
</dbReference>
<proteinExistence type="predicted"/>
<dbReference type="InterPro" id="IPR056776">
    <property type="entry name" value="YABBY_N"/>
</dbReference>
<evidence type="ECO:0000259" key="1">
    <source>
        <dbReference type="Pfam" id="PF24868"/>
    </source>
</evidence>
<dbReference type="Pfam" id="PF24868">
    <property type="entry name" value="YABBY_N"/>
    <property type="match status" value="1"/>
</dbReference>
<protein>
    <recommendedName>
        <fullName evidence="1">YABBY N-terminal domain-containing protein</fullName>
    </recommendedName>
</protein>
<organism evidence="2">
    <name type="scientific">Eucalyptus grandis</name>
    <name type="common">Flooded gum</name>
    <dbReference type="NCBI Taxonomy" id="71139"/>
    <lineage>
        <taxon>Eukaryota</taxon>
        <taxon>Viridiplantae</taxon>
        <taxon>Streptophyta</taxon>
        <taxon>Embryophyta</taxon>
        <taxon>Tracheophyta</taxon>
        <taxon>Spermatophyta</taxon>
        <taxon>Magnoliopsida</taxon>
        <taxon>eudicotyledons</taxon>
        <taxon>Gunneridae</taxon>
        <taxon>Pentapetalae</taxon>
        <taxon>rosids</taxon>
        <taxon>malvids</taxon>
        <taxon>Myrtales</taxon>
        <taxon>Myrtaceae</taxon>
        <taxon>Myrtoideae</taxon>
        <taxon>Eucalypteae</taxon>
        <taxon>Eucalyptus</taxon>
    </lineage>
</organism>
<reference evidence="2" key="1">
    <citation type="submission" date="2013-07" db="EMBL/GenBank/DDBJ databases">
        <title>The genome of Eucalyptus grandis.</title>
        <authorList>
            <person name="Schmutz J."/>
            <person name="Hayes R."/>
            <person name="Myburg A."/>
            <person name="Tuskan G."/>
            <person name="Grattapaglia D."/>
            <person name="Rokhsar D.S."/>
        </authorList>
    </citation>
    <scope>NUCLEOTIDE SEQUENCE</scope>
    <source>
        <tissue evidence="2">Leaf extractions</tissue>
    </source>
</reference>
<feature type="domain" description="YABBY N-terminal" evidence="1">
    <location>
        <begin position="9"/>
        <end position="66"/>
    </location>
</feature>
<dbReference type="PANTHER" id="PTHR31675">
    <property type="entry name" value="PROTEIN YABBY 6-RELATED"/>
    <property type="match status" value="1"/>
</dbReference>
<evidence type="ECO:0000313" key="2">
    <source>
        <dbReference type="EMBL" id="KCW80168.1"/>
    </source>
</evidence>
<name>A0A059CNX6_EUCGR</name>
<sequence length="140" mass="15599">MASCVDITPTEQLCYIPCNFCNIVLAVSVPCSSLLDIVTIRCGHCSNLWSVNMAAAFQSLANWQDAQAPKQDCRMDMGSSSKYNSRITMRAPSTNVTEQRVVNRQRRFRGSRRAIQTLVTGKHSVLLLKTGHTFPIFISD</sequence>
<dbReference type="EMBL" id="KK198755">
    <property type="protein sequence ID" value="KCW80168.1"/>
    <property type="molecule type" value="Genomic_DNA"/>
</dbReference>
<dbReference type="AlphaFoldDB" id="A0A059CNX6"/>
<dbReference type="InterPro" id="IPR006780">
    <property type="entry name" value="YABBY"/>
</dbReference>